<keyword evidence="1" id="KW-0812">Transmembrane</keyword>
<keyword evidence="1" id="KW-1133">Transmembrane helix</keyword>
<name>F2JME6_CELLD</name>
<evidence type="ECO:0000256" key="1">
    <source>
        <dbReference type="SAM" id="Phobius"/>
    </source>
</evidence>
<sequence>MRGYLQMLIWMMLFVIIIEMIFPDSAYRKYIKLILGCILIYTMLQPIIGLVKGGHNSYDDYVKYYEARLSGGETALLEYNNQLESQQQVLKRYYEEGIRSTVEKEFDVKVQAISLSYEGNELEEITLTVGKNRSGKIHIGTIHIGNKSDTLDGDEENLKNKIKTCLRDFYNVQVCNIHITVQKN</sequence>
<feature type="transmembrane region" description="Helical" evidence="1">
    <location>
        <begin position="33"/>
        <end position="51"/>
    </location>
</feature>
<dbReference type="InterPro" id="IPR014245">
    <property type="entry name" value="Spore_III_AF"/>
</dbReference>
<gene>
    <name evidence="2" type="ordered locus">Clole_1740</name>
</gene>
<dbReference type="AlphaFoldDB" id="F2JME6"/>
<dbReference type="STRING" id="642492.Clole_1740"/>
<organism evidence="2 3">
    <name type="scientific">Cellulosilyticum lentocellum (strain ATCC 49066 / DSM 5427 / NCIMB 11756 / RHM5)</name>
    <name type="common">Clostridium lentocellum</name>
    <dbReference type="NCBI Taxonomy" id="642492"/>
    <lineage>
        <taxon>Bacteria</taxon>
        <taxon>Bacillati</taxon>
        <taxon>Bacillota</taxon>
        <taxon>Clostridia</taxon>
        <taxon>Lachnospirales</taxon>
        <taxon>Cellulosilyticaceae</taxon>
        <taxon>Cellulosilyticum</taxon>
    </lineage>
</organism>
<dbReference type="EMBL" id="CP002582">
    <property type="protein sequence ID" value="ADZ83464.1"/>
    <property type="molecule type" value="Genomic_DNA"/>
</dbReference>
<proteinExistence type="predicted"/>
<accession>F2JME6</accession>
<keyword evidence="1" id="KW-0472">Membrane</keyword>
<dbReference type="Proteomes" id="UP000008467">
    <property type="component" value="Chromosome"/>
</dbReference>
<evidence type="ECO:0000313" key="3">
    <source>
        <dbReference type="Proteomes" id="UP000008467"/>
    </source>
</evidence>
<keyword evidence="3" id="KW-1185">Reference proteome</keyword>
<dbReference type="RefSeq" id="WP_013656761.1">
    <property type="nucleotide sequence ID" value="NC_015275.1"/>
</dbReference>
<feature type="transmembrane region" description="Helical" evidence="1">
    <location>
        <begin position="7"/>
        <end position="27"/>
    </location>
</feature>
<evidence type="ECO:0000313" key="2">
    <source>
        <dbReference type="EMBL" id="ADZ83464.1"/>
    </source>
</evidence>
<dbReference type="HOGENOM" id="CLU_1465733_0_0_9"/>
<dbReference type="KEGG" id="cle:Clole_1740"/>
<reference evidence="2 3" key="1">
    <citation type="journal article" date="2011" name="J. Bacteriol.">
        <title>Complete genome sequence of the cellulose-degrading bacterium Cellulosilyticum lentocellum.</title>
        <authorList>
            <consortium name="US DOE Joint Genome Institute"/>
            <person name="Miller D.A."/>
            <person name="Suen G."/>
            <person name="Bruce D."/>
            <person name="Copeland A."/>
            <person name="Cheng J.F."/>
            <person name="Detter C."/>
            <person name="Goodwin L.A."/>
            <person name="Han C.S."/>
            <person name="Hauser L.J."/>
            <person name="Land M.L."/>
            <person name="Lapidus A."/>
            <person name="Lucas S."/>
            <person name="Meincke L."/>
            <person name="Pitluck S."/>
            <person name="Tapia R."/>
            <person name="Teshima H."/>
            <person name="Woyke T."/>
            <person name="Fox B.G."/>
            <person name="Angert E.R."/>
            <person name="Currie C.R."/>
        </authorList>
    </citation>
    <scope>NUCLEOTIDE SEQUENCE [LARGE SCALE GENOMIC DNA]</scope>
    <source>
        <strain evidence="3">ATCC 49066 / DSM 5427 / NCIMB 11756 / RHM5</strain>
    </source>
</reference>
<protein>
    <submittedName>
        <fullName evidence="2">Sporulation stage III protein AF</fullName>
    </submittedName>
</protein>
<dbReference type="Pfam" id="PF09581">
    <property type="entry name" value="Spore_III_AF"/>
    <property type="match status" value="1"/>
</dbReference>